<keyword evidence="11 14" id="KW-0503">Monooxygenase</keyword>
<evidence type="ECO:0000256" key="14">
    <source>
        <dbReference type="RuleBase" id="RU000461"/>
    </source>
</evidence>
<keyword evidence="9 14" id="KW-0560">Oxidoreductase</keyword>
<evidence type="ECO:0000256" key="8">
    <source>
        <dbReference type="ARBA" id="ARBA00022989"/>
    </source>
</evidence>
<evidence type="ECO:0000256" key="10">
    <source>
        <dbReference type="ARBA" id="ARBA00023004"/>
    </source>
</evidence>
<dbReference type="PANTHER" id="PTHR46300">
    <property type="entry name" value="P450, PUTATIVE (EUROFUNG)-RELATED-RELATED"/>
    <property type="match status" value="1"/>
</dbReference>
<keyword evidence="5 13" id="KW-0349">Heme</keyword>
<dbReference type="Gene3D" id="1.10.630.10">
    <property type="entry name" value="Cytochrome P450"/>
    <property type="match status" value="1"/>
</dbReference>
<evidence type="ECO:0000256" key="9">
    <source>
        <dbReference type="ARBA" id="ARBA00023002"/>
    </source>
</evidence>
<evidence type="ECO:0000313" key="16">
    <source>
        <dbReference type="EMBL" id="BED43000.1"/>
    </source>
</evidence>
<dbReference type="PRINTS" id="PR00463">
    <property type="entry name" value="EP450I"/>
</dbReference>
<dbReference type="EMBL" id="LC761755">
    <property type="protein sequence ID" value="BED43000.1"/>
    <property type="molecule type" value="mRNA"/>
</dbReference>
<dbReference type="PROSITE" id="PS00086">
    <property type="entry name" value="CYTOCHROME_P450"/>
    <property type="match status" value="1"/>
</dbReference>
<dbReference type="GO" id="GO:0016705">
    <property type="term" value="F:oxidoreductase activity, acting on paired donors, with incorporation or reduction of molecular oxygen"/>
    <property type="evidence" value="ECO:0007669"/>
    <property type="project" value="InterPro"/>
</dbReference>
<evidence type="ECO:0000256" key="1">
    <source>
        <dbReference type="ARBA" id="ARBA00001971"/>
    </source>
</evidence>
<dbReference type="Pfam" id="PF00067">
    <property type="entry name" value="p450"/>
    <property type="match status" value="1"/>
</dbReference>
<comment type="cofactor">
    <cofactor evidence="1 13">
        <name>heme</name>
        <dbReference type="ChEBI" id="CHEBI:30413"/>
    </cofactor>
</comment>
<evidence type="ECO:0000256" key="6">
    <source>
        <dbReference type="ARBA" id="ARBA00022692"/>
    </source>
</evidence>
<keyword evidence="6" id="KW-0812">Transmembrane</keyword>
<dbReference type="InterPro" id="IPR001128">
    <property type="entry name" value="Cyt_P450"/>
</dbReference>
<dbReference type="PRINTS" id="PR00385">
    <property type="entry name" value="P450"/>
</dbReference>
<dbReference type="InterPro" id="IPR050364">
    <property type="entry name" value="Cytochrome_P450_fung"/>
</dbReference>
<dbReference type="InterPro" id="IPR002401">
    <property type="entry name" value="Cyt_P450_E_grp-I"/>
</dbReference>
<feature type="signal peptide" evidence="15">
    <location>
        <begin position="1"/>
        <end position="25"/>
    </location>
</feature>
<reference evidence="16" key="1">
    <citation type="submission" date="2023-03" db="EMBL/GenBank/DDBJ databases">
        <title>cytochrome P450 monooxygenase from Trametes versicolor.</title>
        <authorList>
            <person name="Ichinose H."/>
        </authorList>
    </citation>
    <scope>NUCLEOTIDE SEQUENCE</scope>
    <source>
        <strain evidence="16">NBRC 30340</strain>
    </source>
</reference>
<dbReference type="GO" id="GO:0004497">
    <property type="term" value="F:monooxygenase activity"/>
    <property type="evidence" value="ECO:0007669"/>
    <property type="project" value="UniProtKB-KW"/>
</dbReference>
<dbReference type="InterPro" id="IPR017972">
    <property type="entry name" value="Cyt_P450_CS"/>
</dbReference>
<sequence length="512" mass="57660">MSFNLSWQLIAASLLFFLSVKYVTGRRAKLPPGPSRLPLLGSLHKLPPSSVQKKFLEWGQEYGSDIIYVKLLRKRTIVLNTIEAARDLLDKRSAKYSDRPSMILHSDMIGQEAALVSMPYGDRFRRHRKWMYDGVGNKDKLRSYQDLQREGVNNLLRNLLNDPHEFLDHVHLYFANIMLQITYGRRVTSLQDELVQAGERSVEGANGLGGPGAQLVDLGFPLLQHIPSWFPGAQFKRDALRVREYVRIWKNLGYDLLAAEMATDTAVPCIYTSILAEFGGSPPSDVLDDVKGLPPLNVYGAGVETSRGTLSTWFLHLVRNPHMLCKAQEEIDRVIGNARLPEFGDRESLPYLNALLEETYRWSPILPNAVPHRVTVDDQYRGYDIPAGSTVIANTWAMTRDTRFYTDPEEFRPERFIVPDEKKDELLMPSSFVFGFGRRVCPGQALADPSLWLAMANIVALFDIKKAVDKAGNEITPPIVFLPGFTSQPAPFTCQVIPRSEKAAAMIAQLDV</sequence>
<evidence type="ECO:0000256" key="5">
    <source>
        <dbReference type="ARBA" id="ARBA00022617"/>
    </source>
</evidence>
<dbReference type="AlphaFoldDB" id="A0AA86MCZ7"/>
<dbReference type="InterPro" id="IPR036396">
    <property type="entry name" value="Cyt_P450_sf"/>
</dbReference>
<evidence type="ECO:0000256" key="11">
    <source>
        <dbReference type="ARBA" id="ARBA00023033"/>
    </source>
</evidence>
<comment type="pathway">
    <text evidence="3">Secondary metabolite biosynthesis.</text>
</comment>
<dbReference type="SUPFAM" id="SSF48264">
    <property type="entry name" value="Cytochrome P450"/>
    <property type="match status" value="1"/>
</dbReference>
<evidence type="ECO:0000256" key="15">
    <source>
        <dbReference type="SAM" id="SignalP"/>
    </source>
</evidence>
<proteinExistence type="evidence at transcript level"/>
<comment type="subcellular location">
    <subcellularLocation>
        <location evidence="2">Membrane</location>
        <topology evidence="2">Single-pass membrane protein</topology>
    </subcellularLocation>
</comment>
<dbReference type="GO" id="GO:0020037">
    <property type="term" value="F:heme binding"/>
    <property type="evidence" value="ECO:0007669"/>
    <property type="project" value="InterPro"/>
</dbReference>
<dbReference type="GO" id="GO:0005506">
    <property type="term" value="F:iron ion binding"/>
    <property type="evidence" value="ECO:0007669"/>
    <property type="project" value="InterPro"/>
</dbReference>
<evidence type="ECO:0000256" key="13">
    <source>
        <dbReference type="PIRSR" id="PIRSR602401-1"/>
    </source>
</evidence>
<dbReference type="CDD" id="cd11065">
    <property type="entry name" value="CYP64-like"/>
    <property type="match status" value="1"/>
</dbReference>
<feature type="binding site" description="axial binding residue" evidence="13">
    <location>
        <position position="441"/>
    </location>
    <ligand>
        <name>heme</name>
        <dbReference type="ChEBI" id="CHEBI:30413"/>
    </ligand>
    <ligandPart>
        <name>Fe</name>
        <dbReference type="ChEBI" id="CHEBI:18248"/>
    </ligandPart>
</feature>
<keyword evidence="15" id="KW-0732">Signal</keyword>
<dbReference type="PANTHER" id="PTHR46300:SF7">
    <property type="entry name" value="P450, PUTATIVE (EUROFUNG)-RELATED"/>
    <property type="match status" value="1"/>
</dbReference>
<keyword evidence="12" id="KW-0472">Membrane</keyword>
<evidence type="ECO:0000256" key="4">
    <source>
        <dbReference type="ARBA" id="ARBA00010617"/>
    </source>
</evidence>
<feature type="chain" id="PRO_5041737218" evidence="15">
    <location>
        <begin position="26"/>
        <end position="512"/>
    </location>
</feature>
<keyword evidence="8" id="KW-1133">Transmembrane helix</keyword>
<keyword evidence="10 13" id="KW-0408">Iron</keyword>
<evidence type="ECO:0000256" key="7">
    <source>
        <dbReference type="ARBA" id="ARBA00022723"/>
    </source>
</evidence>
<protein>
    <submittedName>
        <fullName evidence="16">Cytochrome P450 monooxygenase</fullName>
    </submittedName>
</protein>
<dbReference type="GO" id="GO:0016020">
    <property type="term" value="C:membrane"/>
    <property type="evidence" value="ECO:0007669"/>
    <property type="project" value="UniProtKB-SubCell"/>
</dbReference>
<name>A0AA86MCZ7_TRAVE</name>
<accession>A0AA86MCZ7</accession>
<keyword evidence="7 13" id="KW-0479">Metal-binding</keyword>
<gene>
    <name evidence="16" type="primary">CYP5348AM6</name>
</gene>
<organism evidence="16">
    <name type="scientific">Trametes versicolor</name>
    <name type="common">White-rot fungus</name>
    <name type="synonym">Coriolus versicolor</name>
    <dbReference type="NCBI Taxonomy" id="5325"/>
    <lineage>
        <taxon>Eukaryota</taxon>
        <taxon>Fungi</taxon>
        <taxon>Dikarya</taxon>
        <taxon>Basidiomycota</taxon>
        <taxon>Agaricomycotina</taxon>
        <taxon>Agaricomycetes</taxon>
        <taxon>Polyporales</taxon>
        <taxon>Polyporaceae</taxon>
        <taxon>Trametes</taxon>
    </lineage>
</organism>
<evidence type="ECO:0000256" key="12">
    <source>
        <dbReference type="ARBA" id="ARBA00023136"/>
    </source>
</evidence>
<comment type="similarity">
    <text evidence="4 14">Belongs to the cytochrome P450 family.</text>
</comment>
<evidence type="ECO:0000256" key="3">
    <source>
        <dbReference type="ARBA" id="ARBA00005179"/>
    </source>
</evidence>
<evidence type="ECO:0000256" key="2">
    <source>
        <dbReference type="ARBA" id="ARBA00004167"/>
    </source>
</evidence>